<dbReference type="EMBL" id="MFFB01000013">
    <property type="protein sequence ID" value="OGE94564.1"/>
    <property type="molecule type" value="Genomic_DNA"/>
</dbReference>
<dbReference type="Gene3D" id="3.30.420.40">
    <property type="match status" value="1"/>
</dbReference>
<feature type="domain" description="Gcp-like" evidence="1">
    <location>
        <begin position="34"/>
        <end position="87"/>
    </location>
</feature>
<evidence type="ECO:0000259" key="1">
    <source>
        <dbReference type="Pfam" id="PF00814"/>
    </source>
</evidence>
<gene>
    <name evidence="2" type="ORF">A3B10_00175</name>
</gene>
<dbReference type="Proteomes" id="UP000177281">
    <property type="component" value="Unassembled WGS sequence"/>
</dbReference>
<evidence type="ECO:0000313" key="3">
    <source>
        <dbReference type="Proteomes" id="UP000177281"/>
    </source>
</evidence>
<protein>
    <recommendedName>
        <fullName evidence="1">Gcp-like domain-containing protein</fullName>
    </recommendedName>
</protein>
<name>A0A1F5PXH9_9BACT</name>
<accession>A0A1F5PXH9</accession>
<dbReference type="Pfam" id="PF00814">
    <property type="entry name" value="TsaD"/>
    <property type="match status" value="1"/>
</dbReference>
<evidence type="ECO:0000313" key="2">
    <source>
        <dbReference type="EMBL" id="OGE94564.1"/>
    </source>
</evidence>
<organism evidence="2 3">
    <name type="scientific">Candidatus Doudnabacteria bacterium RIFCSPLOWO2_01_FULL_44_21</name>
    <dbReference type="NCBI Taxonomy" id="1817841"/>
    <lineage>
        <taxon>Bacteria</taxon>
        <taxon>Candidatus Doudnaibacteriota</taxon>
    </lineage>
</organism>
<dbReference type="AlphaFoldDB" id="A0A1F5PXH9"/>
<comment type="caution">
    <text evidence="2">The sequence shown here is derived from an EMBL/GenBank/DDBJ whole genome shotgun (WGS) entry which is preliminary data.</text>
</comment>
<reference evidence="2 3" key="1">
    <citation type="journal article" date="2016" name="Nat. Commun.">
        <title>Thousands of microbial genomes shed light on interconnected biogeochemical processes in an aquifer system.</title>
        <authorList>
            <person name="Anantharaman K."/>
            <person name="Brown C.T."/>
            <person name="Hug L.A."/>
            <person name="Sharon I."/>
            <person name="Castelle C.J."/>
            <person name="Probst A.J."/>
            <person name="Thomas B.C."/>
            <person name="Singh A."/>
            <person name="Wilkins M.J."/>
            <person name="Karaoz U."/>
            <person name="Brodie E.L."/>
            <person name="Williams K.H."/>
            <person name="Hubbard S.S."/>
            <person name="Banfield J.F."/>
        </authorList>
    </citation>
    <scope>NUCLEOTIDE SEQUENCE [LARGE SCALE GENOMIC DNA]</scope>
</reference>
<dbReference type="SUPFAM" id="SSF53067">
    <property type="entry name" value="Actin-like ATPase domain"/>
    <property type="match status" value="1"/>
</dbReference>
<proteinExistence type="predicted"/>
<dbReference type="InterPro" id="IPR043129">
    <property type="entry name" value="ATPase_NBD"/>
</dbReference>
<dbReference type="STRING" id="1817841.A3B10_00175"/>
<dbReference type="InterPro" id="IPR000905">
    <property type="entry name" value="Gcp-like_dom"/>
</dbReference>
<sequence length="108" mass="12221">MILSIDSSDNQITKLSLVSPKKIFTHQFESAGSLSEQLTEEITSFLKKNKISIRQIKKITVHEGPGPFSRIRTDIATANALIFSLNLKQKLIKPRYEKAPNITFPRHS</sequence>